<evidence type="ECO:0000313" key="4">
    <source>
        <dbReference type="EMBL" id="GMM44787.1"/>
    </source>
</evidence>
<dbReference type="GO" id="GO:0008270">
    <property type="term" value="F:zinc ion binding"/>
    <property type="evidence" value="ECO:0007669"/>
    <property type="project" value="UniProtKB-KW"/>
</dbReference>
<dbReference type="Proteomes" id="UP001378960">
    <property type="component" value="Unassembled WGS sequence"/>
</dbReference>
<dbReference type="InterPro" id="IPR001841">
    <property type="entry name" value="Znf_RING"/>
</dbReference>
<keyword evidence="5" id="KW-1185">Reference proteome</keyword>
<feature type="domain" description="RING-type" evidence="3">
    <location>
        <begin position="225"/>
        <end position="267"/>
    </location>
</feature>
<evidence type="ECO:0000313" key="5">
    <source>
        <dbReference type="Proteomes" id="UP001378960"/>
    </source>
</evidence>
<dbReference type="SMART" id="SM00184">
    <property type="entry name" value="RING"/>
    <property type="match status" value="1"/>
</dbReference>
<keyword evidence="2" id="KW-0472">Membrane</keyword>
<dbReference type="GO" id="GO:0005737">
    <property type="term" value="C:cytoplasm"/>
    <property type="evidence" value="ECO:0007669"/>
    <property type="project" value="TreeGrafter"/>
</dbReference>
<keyword evidence="1" id="KW-0862">Zinc</keyword>
<dbReference type="GO" id="GO:0061630">
    <property type="term" value="F:ubiquitin protein ligase activity"/>
    <property type="evidence" value="ECO:0007669"/>
    <property type="project" value="TreeGrafter"/>
</dbReference>
<dbReference type="Gene3D" id="3.30.40.10">
    <property type="entry name" value="Zinc/RING finger domain, C3HC4 (zinc finger)"/>
    <property type="match status" value="1"/>
</dbReference>
<name>A0AAV5R155_PICKL</name>
<dbReference type="SUPFAM" id="SSF57850">
    <property type="entry name" value="RING/U-box"/>
    <property type="match status" value="1"/>
</dbReference>
<dbReference type="Pfam" id="PF13639">
    <property type="entry name" value="zf-RING_2"/>
    <property type="match status" value="1"/>
</dbReference>
<proteinExistence type="predicted"/>
<dbReference type="PANTHER" id="PTHR22765:SF434">
    <property type="entry name" value="GB|AAD18119.1-RELATED"/>
    <property type="match status" value="1"/>
</dbReference>
<dbReference type="AlphaFoldDB" id="A0AAV5R155"/>
<keyword evidence="1" id="KW-0479">Metal-binding</keyword>
<dbReference type="EMBL" id="BTGB01000001">
    <property type="protein sequence ID" value="GMM44787.1"/>
    <property type="molecule type" value="Genomic_DNA"/>
</dbReference>
<dbReference type="PROSITE" id="PS50089">
    <property type="entry name" value="ZF_RING_2"/>
    <property type="match status" value="1"/>
</dbReference>
<evidence type="ECO:0000259" key="3">
    <source>
        <dbReference type="PROSITE" id="PS50089"/>
    </source>
</evidence>
<keyword evidence="1" id="KW-0863">Zinc-finger</keyword>
<accession>A0AAV5R155</accession>
<dbReference type="InterPro" id="IPR051826">
    <property type="entry name" value="E3_ubiquitin-ligase_domain"/>
</dbReference>
<sequence>MSGTFGGTGTTVVFAIVIAVAVVLVLGISAISSKYTFRSWYGIYDPISRSTSRYSYMTDMNGETRILQPYVYYNYESFFMFGNEGLLSRRNKAQKINVLTKKQLNELFPLKTYKDWLNGGKEEVQNLSVGKVGYAKDFETKDVENEFATETDITEMKKQDLTAKNDSKIEIIVDSDDVDLERNQPTSVIKENFLERIISRVSGRSIVEEMNAPTETEKHFTSGSCAICLENLEDDEDVRGLLCGHVFHQICIDPWLTERRGCCPICKKDLYMEVSQIEGRTDNNTQTNIDLNMNNIIKLPTGEPGSSTLDSIFNIDSNNIFSFFLILIITRVKAQTLLAALQYLRQDSYSLSTGEDESSDVELPADNLSLNNQFNDHFGAAIYSQQIADKFKQSLVSESFEKPPMVDLDNLNDQIKRIVEHHPRPFHPDDLQNLDYEAWKETKKMNIFPKNLYFKFLDISAIQLYYSNIVKIYERRRNNRLNQ</sequence>
<protein>
    <recommendedName>
        <fullName evidence="3">RING-type domain-containing protein</fullName>
    </recommendedName>
</protein>
<organism evidence="4 5">
    <name type="scientific">Pichia kluyveri</name>
    <name type="common">Yeast</name>
    <dbReference type="NCBI Taxonomy" id="36015"/>
    <lineage>
        <taxon>Eukaryota</taxon>
        <taxon>Fungi</taxon>
        <taxon>Dikarya</taxon>
        <taxon>Ascomycota</taxon>
        <taxon>Saccharomycotina</taxon>
        <taxon>Pichiomycetes</taxon>
        <taxon>Pichiales</taxon>
        <taxon>Pichiaceae</taxon>
        <taxon>Pichia</taxon>
    </lineage>
</organism>
<gene>
    <name evidence="4" type="ORF">DAPK24_013620</name>
</gene>
<dbReference type="CDD" id="cd16473">
    <property type="entry name" value="RING-H2_RNF103"/>
    <property type="match status" value="1"/>
</dbReference>
<evidence type="ECO:0000256" key="2">
    <source>
        <dbReference type="SAM" id="Phobius"/>
    </source>
</evidence>
<keyword evidence="2" id="KW-1133">Transmembrane helix</keyword>
<keyword evidence="2" id="KW-0812">Transmembrane</keyword>
<comment type="caution">
    <text evidence="4">The sequence shown here is derived from an EMBL/GenBank/DDBJ whole genome shotgun (WGS) entry which is preliminary data.</text>
</comment>
<dbReference type="InterPro" id="IPR013083">
    <property type="entry name" value="Znf_RING/FYVE/PHD"/>
</dbReference>
<dbReference type="PANTHER" id="PTHR22765">
    <property type="entry name" value="RING FINGER AND PROTEASE ASSOCIATED DOMAIN-CONTAINING"/>
    <property type="match status" value="1"/>
</dbReference>
<feature type="transmembrane region" description="Helical" evidence="2">
    <location>
        <begin position="12"/>
        <end position="31"/>
    </location>
</feature>
<reference evidence="4 5" key="1">
    <citation type="journal article" date="2023" name="Elife">
        <title>Identification of key yeast species and microbe-microbe interactions impacting larval growth of Drosophila in the wild.</title>
        <authorList>
            <person name="Mure A."/>
            <person name="Sugiura Y."/>
            <person name="Maeda R."/>
            <person name="Honda K."/>
            <person name="Sakurai N."/>
            <person name="Takahashi Y."/>
            <person name="Watada M."/>
            <person name="Katoh T."/>
            <person name="Gotoh A."/>
            <person name="Gotoh Y."/>
            <person name="Taniguchi I."/>
            <person name="Nakamura K."/>
            <person name="Hayashi T."/>
            <person name="Katayama T."/>
            <person name="Uemura T."/>
            <person name="Hattori Y."/>
        </authorList>
    </citation>
    <scope>NUCLEOTIDE SEQUENCE [LARGE SCALE GENOMIC DNA]</scope>
    <source>
        <strain evidence="4 5">PK-24</strain>
    </source>
</reference>
<evidence type="ECO:0000256" key="1">
    <source>
        <dbReference type="PROSITE-ProRule" id="PRU00175"/>
    </source>
</evidence>
<dbReference type="GO" id="GO:0006511">
    <property type="term" value="P:ubiquitin-dependent protein catabolic process"/>
    <property type="evidence" value="ECO:0007669"/>
    <property type="project" value="TreeGrafter"/>
</dbReference>